<keyword evidence="1" id="KW-0378">Hydrolase</keyword>
<accession>A0AAN9ECN1</accession>
<evidence type="ECO:0000256" key="2">
    <source>
        <dbReference type="SAM" id="Phobius"/>
    </source>
</evidence>
<dbReference type="AlphaFoldDB" id="A0AAN9ECN1"/>
<dbReference type="PANTHER" id="PTHR11247">
    <property type="entry name" value="PALMITOYL-PROTEIN THIOESTERASE/DOLICHYLDIPHOSPHATASE 1"/>
    <property type="match status" value="1"/>
</dbReference>
<dbReference type="PANTHER" id="PTHR11247:SF8">
    <property type="entry name" value="PALMITOYL-PROTEIN THIOESTERASE 1"/>
    <property type="match status" value="1"/>
</dbReference>
<dbReference type="InterPro" id="IPR029058">
    <property type="entry name" value="AB_hydrolase_fold"/>
</dbReference>
<dbReference type="GO" id="GO:0016790">
    <property type="term" value="F:thiolester hydrolase activity"/>
    <property type="evidence" value="ECO:0007669"/>
    <property type="project" value="TreeGrafter"/>
</dbReference>
<evidence type="ECO:0008006" key="5">
    <source>
        <dbReference type="Google" id="ProtNLM"/>
    </source>
</evidence>
<reference evidence="3 4" key="1">
    <citation type="submission" date="2024-01" db="EMBL/GenBank/DDBJ databases">
        <title>The genomes of 5 underutilized Papilionoideae crops provide insights into root nodulation and disease resistanc.</title>
        <authorList>
            <person name="Yuan L."/>
        </authorList>
    </citation>
    <scope>NUCLEOTIDE SEQUENCE [LARGE SCALE GENOMIC DNA]</scope>
    <source>
        <strain evidence="3">ZHUSHIDOU_FW_LH</strain>
        <tissue evidence="3">Leaf</tissue>
    </source>
</reference>
<feature type="transmembrane region" description="Helical" evidence="2">
    <location>
        <begin position="32"/>
        <end position="55"/>
    </location>
</feature>
<sequence length="334" mass="37041">MSDVDPGSRPRLSKQLFVAFAKVMMAPPSPSFFFIFAFLIFPIAQSIPFILLHGISDECSSSKTKNVTQQLITFSGVQGYCVEVGNGAWDSWFMPLLKQSEIVCEKVKQMKELKGGYNIVGLSQGNLIGRGVVEFCEGGPPVKNFISISGPLAGTASVPLCGSDGTLCEIADNLLKGEIYSDFVQEHLAPSGYLKLPNAIPDYLENCKFLPVLNNELPDQRNSTYKERLSSLKNLVLIMLEQDNVVIPKETSWFGYYSDGSFDQVLPPQKTKLYIEDWIGLRTLDEAGRVHFINATGAHIEMSEKDIKKYVVPYLKDQASTKDSTKKVGSRKMI</sequence>
<keyword evidence="2" id="KW-1133">Transmembrane helix</keyword>
<gene>
    <name evidence="3" type="ORF">RIF29_36828</name>
</gene>
<proteinExistence type="predicted"/>
<keyword evidence="2" id="KW-0812">Transmembrane</keyword>
<keyword evidence="2" id="KW-0472">Membrane</keyword>
<name>A0AAN9ECN1_CROPI</name>
<keyword evidence="4" id="KW-1185">Reference proteome</keyword>
<organism evidence="3 4">
    <name type="scientific">Crotalaria pallida</name>
    <name type="common">Smooth rattlebox</name>
    <name type="synonym">Crotalaria striata</name>
    <dbReference type="NCBI Taxonomy" id="3830"/>
    <lineage>
        <taxon>Eukaryota</taxon>
        <taxon>Viridiplantae</taxon>
        <taxon>Streptophyta</taxon>
        <taxon>Embryophyta</taxon>
        <taxon>Tracheophyta</taxon>
        <taxon>Spermatophyta</taxon>
        <taxon>Magnoliopsida</taxon>
        <taxon>eudicotyledons</taxon>
        <taxon>Gunneridae</taxon>
        <taxon>Pentapetalae</taxon>
        <taxon>rosids</taxon>
        <taxon>fabids</taxon>
        <taxon>Fabales</taxon>
        <taxon>Fabaceae</taxon>
        <taxon>Papilionoideae</taxon>
        <taxon>50 kb inversion clade</taxon>
        <taxon>genistoids sensu lato</taxon>
        <taxon>core genistoids</taxon>
        <taxon>Crotalarieae</taxon>
        <taxon>Crotalaria</taxon>
    </lineage>
</organism>
<comment type="caution">
    <text evidence="3">The sequence shown here is derived from an EMBL/GenBank/DDBJ whole genome shotgun (WGS) entry which is preliminary data.</text>
</comment>
<evidence type="ECO:0000256" key="1">
    <source>
        <dbReference type="ARBA" id="ARBA00022801"/>
    </source>
</evidence>
<dbReference type="SUPFAM" id="SSF53474">
    <property type="entry name" value="alpha/beta-Hydrolases"/>
    <property type="match status" value="1"/>
</dbReference>
<protein>
    <recommendedName>
        <fullName evidence="5">Palmitoyl-protein thioesterase 1</fullName>
    </recommendedName>
</protein>
<evidence type="ECO:0000313" key="3">
    <source>
        <dbReference type="EMBL" id="KAK7252692.1"/>
    </source>
</evidence>
<dbReference type="EMBL" id="JAYWIO010000007">
    <property type="protein sequence ID" value="KAK7252692.1"/>
    <property type="molecule type" value="Genomic_DNA"/>
</dbReference>
<dbReference type="Pfam" id="PF02089">
    <property type="entry name" value="Palm_thioest"/>
    <property type="match status" value="1"/>
</dbReference>
<dbReference type="Proteomes" id="UP001372338">
    <property type="component" value="Unassembled WGS sequence"/>
</dbReference>
<dbReference type="Gene3D" id="3.40.50.1820">
    <property type="entry name" value="alpha/beta hydrolase"/>
    <property type="match status" value="1"/>
</dbReference>
<evidence type="ECO:0000313" key="4">
    <source>
        <dbReference type="Proteomes" id="UP001372338"/>
    </source>
</evidence>